<reference evidence="7" key="1">
    <citation type="submission" date="2020-05" db="EMBL/GenBank/DDBJ databases">
        <authorList>
            <person name="Chiriac C."/>
            <person name="Salcher M."/>
            <person name="Ghai R."/>
            <person name="Kavagutti S V."/>
        </authorList>
    </citation>
    <scope>NUCLEOTIDE SEQUENCE</scope>
</reference>
<feature type="transmembrane region" description="Helical" evidence="6">
    <location>
        <begin position="306"/>
        <end position="324"/>
    </location>
</feature>
<feature type="transmembrane region" description="Helical" evidence="6">
    <location>
        <begin position="282"/>
        <end position="299"/>
    </location>
</feature>
<dbReference type="InterPro" id="IPR001851">
    <property type="entry name" value="ABC_transp_permease"/>
</dbReference>
<comment type="subcellular location">
    <subcellularLocation>
        <location evidence="1">Cell membrane</location>
        <topology evidence="1">Multi-pass membrane protein</topology>
    </subcellularLocation>
</comment>
<keyword evidence="3 6" id="KW-0812">Transmembrane</keyword>
<dbReference type="EMBL" id="CAEZTS010000120">
    <property type="protein sequence ID" value="CAB4585183.1"/>
    <property type="molecule type" value="Genomic_DNA"/>
</dbReference>
<proteinExistence type="predicted"/>
<evidence type="ECO:0000256" key="1">
    <source>
        <dbReference type="ARBA" id="ARBA00004651"/>
    </source>
</evidence>
<dbReference type="GO" id="GO:0022857">
    <property type="term" value="F:transmembrane transporter activity"/>
    <property type="evidence" value="ECO:0007669"/>
    <property type="project" value="InterPro"/>
</dbReference>
<dbReference type="Pfam" id="PF02653">
    <property type="entry name" value="BPD_transp_2"/>
    <property type="match status" value="1"/>
</dbReference>
<keyword evidence="5 6" id="KW-0472">Membrane</keyword>
<evidence type="ECO:0000256" key="2">
    <source>
        <dbReference type="ARBA" id="ARBA00022475"/>
    </source>
</evidence>
<feature type="transmembrane region" description="Helical" evidence="6">
    <location>
        <begin position="149"/>
        <end position="168"/>
    </location>
</feature>
<evidence type="ECO:0000256" key="4">
    <source>
        <dbReference type="ARBA" id="ARBA00022989"/>
    </source>
</evidence>
<dbReference type="AlphaFoldDB" id="A0A6J6FDB0"/>
<feature type="transmembrane region" description="Helical" evidence="6">
    <location>
        <begin position="20"/>
        <end position="41"/>
    </location>
</feature>
<evidence type="ECO:0000256" key="6">
    <source>
        <dbReference type="SAM" id="Phobius"/>
    </source>
</evidence>
<evidence type="ECO:0000313" key="7">
    <source>
        <dbReference type="EMBL" id="CAB4585183.1"/>
    </source>
</evidence>
<feature type="transmembrane region" description="Helical" evidence="6">
    <location>
        <begin position="243"/>
        <end position="262"/>
    </location>
</feature>
<accession>A0A6J6FDB0</accession>
<evidence type="ECO:0000256" key="3">
    <source>
        <dbReference type="ARBA" id="ARBA00022692"/>
    </source>
</evidence>
<dbReference type="CDD" id="cd06580">
    <property type="entry name" value="TM_PBP1_transp_TpRbsC_like"/>
    <property type="match status" value="1"/>
</dbReference>
<dbReference type="GO" id="GO:0005886">
    <property type="term" value="C:plasma membrane"/>
    <property type="evidence" value="ECO:0007669"/>
    <property type="project" value="UniProtKB-SubCell"/>
</dbReference>
<feature type="transmembrane region" description="Helical" evidence="6">
    <location>
        <begin position="61"/>
        <end position="83"/>
    </location>
</feature>
<keyword evidence="2" id="KW-1003">Cell membrane</keyword>
<gene>
    <name evidence="7" type="ORF">UFOPK1722_01300</name>
</gene>
<feature type="transmembrane region" description="Helical" evidence="6">
    <location>
        <begin position="197"/>
        <end position="222"/>
    </location>
</feature>
<organism evidence="7">
    <name type="scientific">freshwater metagenome</name>
    <dbReference type="NCBI Taxonomy" id="449393"/>
    <lineage>
        <taxon>unclassified sequences</taxon>
        <taxon>metagenomes</taxon>
        <taxon>ecological metagenomes</taxon>
    </lineage>
</organism>
<name>A0A6J6FDB0_9ZZZZ</name>
<feature type="transmembrane region" description="Helical" evidence="6">
    <location>
        <begin position="330"/>
        <end position="351"/>
    </location>
</feature>
<keyword evidence="4 6" id="KW-1133">Transmembrane helix</keyword>
<feature type="transmembrane region" description="Helical" evidence="6">
    <location>
        <begin position="95"/>
        <end position="113"/>
    </location>
</feature>
<dbReference type="PANTHER" id="PTHR47089">
    <property type="entry name" value="ABC TRANSPORTER, PERMEASE PROTEIN"/>
    <property type="match status" value="1"/>
</dbReference>
<evidence type="ECO:0000256" key="5">
    <source>
        <dbReference type="ARBA" id="ARBA00023136"/>
    </source>
</evidence>
<dbReference type="PANTHER" id="PTHR47089:SF1">
    <property type="entry name" value="GUANOSINE ABC TRANSPORTER PERMEASE PROTEIN NUPP"/>
    <property type="match status" value="1"/>
</dbReference>
<sequence length="367" mass="39041">MKSPLRLERRLEQPKWLNWAVPLISLAAALVLGAIVLWITGKNPIDVYQRIFERGFAGKRAFSGALEMATPLAFTGLCAAVAFRMGLINIGGEGQFYMGAIGASWVAISLDGTPVGLSIVLSCLAGMLFGSVYSAIVGILRARYNTNEIITSLMMNYLAGILLNYLIFNSKSFWRDPDSPQFPKGKPIADRAAWNTYTVFGIAVPIAFLIAILAGVTIWFLYKRTRFGFEVGVIADSPKAARYAGIRTSSTIVVVMAMSGALAGLGGAADVGNFRGLLDAKGLQMAGYGYTGIVVAALARRNPITTVAVAIFIGGLTKAGYALQGPDFPSGLVGTLQGLILFTAVAGEILIKYRIKLNVRRAGAVTA</sequence>
<feature type="transmembrane region" description="Helical" evidence="6">
    <location>
        <begin position="119"/>
        <end position="142"/>
    </location>
</feature>
<protein>
    <submittedName>
        <fullName evidence="7">Unannotated protein</fullName>
    </submittedName>
</protein>